<dbReference type="PANTHER" id="PTHR24253">
    <property type="entry name" value="TRANSMEMBRANE PROTEASE SERINE"/>
    <property type="match status" value="1"/>
</dbReference>
<reference evidence="3" key="2">
    <citation type="submission" date="2025-09" db="UniProtKB">
        <authorList>
            <consortium name="Ensembl"/>
        </authorList>
    </citation>
    <scope>IDENTIFICATION</scope>
</reference>
<accession>A0A8C1RSE3</accession>
<dbReference type="Pfam" id="PF00089">
    <property type="entry name" value="Trypsin"/>
    <property type="match status" value="1"/>
</dbReference>
<proteinExistence type="predicted"/>
<name>A0A8C1RSE3_CYPCA</name>
<keyword evidence="1" id="KW-1015">Disulfide bond</keyword>
<reference evidence="3" key="1">
    <citation type="submission" date="2025-08" db="UniProtKB">
        <authorList>
            <consortium name="Ensembl"/>
        </authorList>
    </citation>
    <scope>IDENTIFICATION</scope>
</reference>
<dbReference type="PANTHER" id="PTHR24253:SF153">
    <property type="entry name" value="SERINE PROTEASE HEPSIN"/>
    <property type="match status" value="1"/>
</dbReference>
<dbReference type="PROSITE" id="PS50240">
    <property type="entry name" value="TRYPSIN_DOM"/>
    <property type="match status" value="1"/>
</dbReference>
<dbReference type="InterPro" id="IPR018114">
    <property type="entry name" value="TRYPSIN_HIS"/>
</dbReference>
<dbReference type="Proteomes" id="UP000694427">
    <property type="component" value="Unplaced"/>
</dbReference>
<dbReference type="Gene3D" id="2.40.10.10">
    <property type="entry name" value="Trypsin-like serine proteases"/>
    <property type="match status" value="1"/>
</dbReference>
<protein>
    <recommendedName>
        <fullName evidence="2">Peptidase S1 domain-containing protein</fullName>
    </recommendedName>
</protein>
<keyword evidence="4" id="KW-1185">Reference proteome</keyword>
<organism evidence="3 4">
    <name type="scientific">Cyprinus carpio</name>
    <name type="common">Common carp</name>
    <dbReference type="NCBI Taxonomy" id="7962"/>
    <lineage>
        <taxon>Eukaryota</taxon>
        <taxon>Metazoa</taxon>
        <taxon>Chordata</taxon>
        <taxon>Craniata</taxon>
        <taxon>Vertebrata</taxon>
        <taxon>Euteleostomi</taxon>
        <taxon>Actinopterygii</taxon>
        <taxon>Neopterygii</taxon>
        <taxon>Teleostei</taxon>
        <taxon>Ostariophysi</taxon>
        <taxon>Cypriniformes</taxon>
        <taxon>Cyprinidae</taxon>
        <taxon>Cyprininae</taxon>
        <taxon>Cyprinus</taxon>
    </lineage>
</organism>
<evidence type="ECO:0000313" key="3">
    <source>
        <dbReference type="Ensembl" id="ENSCCRP00010119281.1"/>
    </source>
</evidence>
<dbReference type="InterPro" id="IPR043504">
    <property type="entry name" value="Peptidase_S1_PA_chymotrypsin"/>
</dbReference>
<feature type="domain" description="Peptidase S1" evidence="2">
    <location>
        <begin position="32"/>
        <end position="85"/>
    </location>
</feature>
<dbReference type="PROSITE" id="PS00134">
    <property type="entry name" value="TRYPSIN_HIS"/>
    <property type="match status" value="1"/>
</dbReference>
<dbReference type="InterPro" id="IPR001254">
    <property type="entry name" value="Trypsin_dom"/>
</dbReference>
<evidence type="ECO:0000256" key="1">
    <source>
        <dbReference type="ARBA" id="ARBA00023157"/>
    </source>
</evidence>
<dbReference type="Ensembl" id="ENSCCRT00010132484.1">
    <property type="protein sequence ID" value="ENSCCRP00010119281.1"/>
    <property type="gene ID" value="ENSCCRG00010052189.1"/>
</dbReference>
<dbReference type="GO" id="GO:0004252">
    <property type="term" value="F:serine-type endopeptidase activity"/>
    <property type="evidence" value="ECO:0007669"/>
    <property type="project" value="InterPro"/>
</dbReference>
<dbReference type="GO" id="GO:0006508">
    <property type="term" value="P:proteolysis"/>
    <property type="evidence" value="ECO:0007669"/>
    <property type="project" value="InterPro"/>
</dbReference>
<dbReference type="SUPFAM" id="SSF50494">
    <property type="entry name" value="Trypsin-like serine proteases"/>
    <property type="match status" value="1"/>
</dbReference>
<evidence type="ECO:0000313" key="4">
    <source>
        <dbReference type="Proteomes" id="UP000694427"/>
    </source>
</evidence>
<dbReference type="AlphaFoldDB" id="A0A8C1RSE3"/>
<evidence type="ECO:0000259" key="2">
    <source>
        <dbReference type="PROSITE" id="PS50240"/>
    </source>
</evidence>
<sequence length="85" mass="9505">MLSSCPCPLVLPGLCLPDCSTAISAESLWLRIVGGTEAVKNQWGWQTSLQYQGNHVCGGAIISPRWVITATHCFIETLFHWRKRY</sequence>
<dbReference type="InterPro" id="IPR009003">
    <property type="entry name" value="Peptidase_S1_PA"/>
</dbReference>